<dbReference type="Pfam" id="PF00593">
    <property type="entry name" value="TonB_dep_Rec_b-barrel"/>
    <property type="match status" value="1"/>
</dbReference>
<dbReference type="AlphaFoldDB" id="N1WWJ4"/>
<gene>
    <name evidence="13" type="ORF">pgond44_06890</name>
</gene>
<proteinExistence type="inferred from homology"/>
<evidence type="ECO:0000256" key="8">
    <source>
        <dbReference type="PROSITE-ProRule" id="PRU01360"/>
    </source>
</evidence>
<keyword evidence="6 8" id="KW-0472">Membrane</keyword>
<dbReference type="InterPro" id="IPR036942">
    <property type="entry name" value="Beta-barrel_TonB_sf"/>
</dbReference>
<dbReference type="PANTHER" id="PTHR30442:SF0">
    <property type="entry name" value="FE(3+) DICITRATE TRANSPORT PROTEIN FECA"/>
    <property type="match status" value="1"/>
</dbReference>
<comment type="subcellular location">
    <subcellularLocation>
        <location evidence="1 8">Cell outer membrane</location>
        <topology evidence="1 8">Multi-pass membrane protein</topology>
    </subcellularLocation>
</comment>
<dbReference type="RefSeq" id="WP_003438856.1">
    <property type="nucleotide sequence ID" value="NZ_APLF01000005.1"/>
</dbReference>
<dbReference type="Gene3D" id="2.170.130.10">
    <property type="entry name" value="TonB-dependent receptor, plug domain"/>
    <property type="match status" value="1"/>
</dbReference>
<comment type="caution">
    <text evidence="13">The sequence shown here is derived from an EMBL/GenBank/DDBJ whole genome shotgun (WGS) entry which is preliminary data.</text>
</comment>
<dbReference type="GO" id="GO:0033214">
    <property type="term" value="P:siderophore-iron import into cell"/>
    <property type="evidence" value="ECO:0007669"/>
    <property type="project" value="TreeGrafter"/>
</dbReference>
<keyword evidence="3 8" id="KW-1134">Transmembrane beta strand</keyword>
<evidence type="ECO:0000256" key="5">
    <source>
        <dbReference type="ARBA" id="ARBA00023077"/>
    </source>
</evidence>
<dbReference type="Pfam" id="PF07715">
    <property type="entry name" value="Plug"/>
    <property type="match status" value="1"/>
</dbReference>
<dbReference type="GO" id="GO:0009279">
    <property type="term" value="C:cell outer membrane"/>
    <property type="evidence" value="ECO:0007669"/>
    <property type="project" value="UniProtKB-SubCell"/>
</dbReference>
<evidence type="ECO:0000256" key="1">
    <source>
        <dbReference type="ARBA" id="ARBA00004571"/>
    </source>
</evidence>
<evidence type="ECO:0000256" key="10">
    <source>
        <dbReference type="SAM" id="SignalP"/>
    </source>
</evidence>
<dbReference type="PATRIC" id="fig|1189619.4.peg.1423"/>
<feature type="domain" description="TonB-dependent receptor plug" evidence="12">
    <location>
        <begin position="57"/>
        <end position="165"/>
    </location>
</feature>
<reference evidence="13 14" key="1">
    <citation type="journal article" date="2014" name="Genome Biol. Evol.">
        <title>Extensive gene acquisition in the extremely psychrophilic bacterial species Psychroflexus torquis and the link to sea-ice ecosystem specialism.</title>
        <authorList>
            <person name="Feng S."/>
            <person name="Powell S.M."/>
            <person name="Wilson R."/>
            <person name="Bowman J.P."/>
        </authorList>
    </citation>
    <scope>NUCLEOTIDE SEQUENCE [LARGE SCALE GENOMIC DNA]</scope>
    <source>
        <strain evidence="13 14">ACAM 44</strain>
    </source>
</reference>
<evidence type="ECO:0000256" key="3">
    <source>
        <dbReference type="ARBA" id="ARBA00022452"/>
    </source>
</evidence>
<evidence type="ECO:0000313" key="13">
    <source>
        <dbReference type="EMBL" id="EMY81557.1"/>
    </source>
</evidence>
<keyword evidence="5 9" id="KW-0798">TonB box</keyword>
<dbReference type="eggNOG" id="COG4772">
    <property type="taxonomic scope" value="Bacteria"/>
</dbReference>
<dbReference type="STRING" id="1189619.pgond44_06890"/>
<name>N1WWJ4_9FLAO</name>
<dbReference type="InterPro" id="IPR000531">
    <property type="entry name" value="Beta-barrel_TonB"/>
</dbReference>
<dbReference type="PROSITE" id="PS52016">
    <property type="entry name" value="TONB_DEPENDENT_REC_3"/>
    <property type="match status" value="1"/>
</dbReference>
<dbReference type="InterPro" id="IPR012910">
    <property type="entry name" value="Plug_dom"/>
</dbReference>
<evidence type="ECO:0000259" key="11">
    <source>
        <dbReference type="Pfam" id="PF00593"/>
    </source>
</evidence>
<dbReference type="InterPro" id="IPR037066">
    <property type="entry name" value="Plug_dom_sf"/>
</dbReference>
<sequence>MSTIKKLMLSLVLLFSIIGVEAQTKSNKQKSSDSIQDLREVTIVANKLLGSKFEVKNRTGSAYFLSKKELQQQNYTDINRVLAQIPGVSIYEEDGFGLRPNISLRGTSPERSSKINIMEDGVLIAPAPYSASSAYYFPNVNRMQSVEVLKGSSQIQYGPNTTGGAINFISTEIPNDFRANLRTSYGTYNTLNSYANVGDSFKNFGYMVEYNKRRSDGFKNLDNGGNTGFDTDDFVAKFRVNTNPEARVQQSLDFKFQYSDEQSDETYLGLTDEDYGTTPYRRYAGSQKDLMDTEHTQFMLTHTAKFSDYFRITTTAYRNDFKRNWYKLDDVSANGSSASISNLIENPEDFPFLFGLVNGTQNFQGSALNVKNNNREYYSQGIQTKADYHFTTGSVFHDIEVGLRFHQDEEDRFQWVDGYNMIGGNMNLVEQGIPGTDSNRITDADAFAAHVLYKLKYKRWTFTPGLRYENITLERNDFGTEDVTRTGTDLSTRSNEMNEFIPGIGVNYKFNQEFSLFGGVHKGFSPAGTTEGESSEQSVNYELGTRFSHNGFSGEVVGFYNDYSNLLGSDLAATGGVGTLDLFNAGEVDVSGLEVLGGYDFLTNNVNFSLPLTMTYTFTDAKFQNTFDSNVGIWGAVASGDEVPYISRHQFNAGLSFIAEKFEAHANARYRGEFRTQAGSGDILTNEKVGSNFILDISAKYHLTNNFSLTTNVINMLDTEYEVSRVPAGLRPGHPFGIYGGFEFRL</sequence>
<keyword evidence="13" id="KW-0675">Receptor</keyword>
<dbReference type="InterPro" id="IPR039426">
    <property type="entry name" value="TonB-dep_rcpt-like"/>
</dbReference>
<organism evidence="13 14">
    <name type="scientific">Psychroflexus gondwanensis ACAM 44</name>
    <dbReference type="NCBI Taxonomy" id="1189619"/>
    <lineage>
        <taxon>Bacteria</taxon>
        <taxon>Pseudomonadati</taxon>
        <taxon>Bacteroidota</taxon>
        <taxon>Flavobacteriia</taxon>
        <taxon>Flavobacteriales</taxon>
        <taxon>Flavobacteriaceae</taxon>
        <taxon>Psychroflexus</taxon>
    </lineage>
</organism>
<evidence type="ECO:0000256" key="4">
    <source>
        <dbReference type="ARBA" id="ARBA00022692"/>
    </source>
</evidence>
<feature type="chain" id="PRO_5004113069" evidence="10">
    <location>
        <begin position="23"/>
        <end position="746"/>
    </location>
</feature>
<evidence type="ECO:0000259" key="12">
    <source>
        <dbReference type="Pfam" id="PF07715"/>
    </source>
</evidence>
<evidence type="ECO:0000256" key="6">
    <source>
        <dbReference type="ARBA" id="ARBA00023136"/>
    </source>
</evidence>
<keyword evidence="2 8" id="KW-0813">Transport</keyword>
<keyword evidence="4 8" id="KW-0812">Transmembrane</keyword>
<evidence type="ECO:0000256" key="7">
    <source>
        <dbReference type="ARBA" id="ARBA00023237"/>
    </source>
</evidence>
<keyword evidence="14" id="KW-1185">Reference proteome</keyword>
<feature type="domain" description="TonB-dependent receptor-like beta-barrel" evidence="11">
    <location>
        <begin position="275"/>
        <end position="715"/>
    </location>
</feature>
<evidence type="ECO:0000256" key="9">
    <source>
        <dbReference type="RuleBase" id="RU003357"/>
    </source>
</evidence>
<keyword evidence="7 8" id="KW-0998">Cell outer membrane</keyword>
<feature type="signal peptide" evidence="10">
    <location>
        <begin position="1"/>
        <end position="22"/>
    </location>
</feature>
<comment type="similarity">
    <text evidence="8 9">Belongs to the TonB-dependent receptor family.</text>
</comment>
<dbReference type="SUPFAM" id="SSF56935">
    <property type="entry name" value="Porins"/>
    <property type="match status" value="1"/>
</dbReference>
<evidence type="ECO:0000313" key="14">
    <source>
        <dbReference type="Proteomes" id="UP000012317"/>
    </source>
</evidence>
<evidence type="ECO:0000256" key="2">
    <source>
        <dbReference type="ARBA" id="ARBA00022448"/>
    </source>
</evidence>
<dbReference type="Proteomes" id="UP000012317">
    <property type="component" value="Unassembled WGS sequence"/>
</dbReference>
<dbReference type="PANTHER" id="PTHR30442">
    <property type="entry name" value="IRON III DICITRATE TRANSPORT PROTEIN FECA"/>
    <property type="match status" value="1"/>
</dbReference>
<accession>N1WWJ4</accession>
<protein>
    <submittedName>
        <fullName evidence="13">TonB-dependent iron siderophore receptor/channel protein</fullName>
    </submittedName>
</protein>
<dbReference type="Gene3D" id="2.40.170.20">
    <property type="entry name" value="TonB-dependent receptor, beta-barrel domain"/>
    <property type="match status" value="1"/>
</dbReference>
<dbReference type="CDD" id="cd01347">
    <property type="entry name" value="ligand_gated_channel"/>
    <property type="match status" value="1"/>
</dbReference>
<dbReference type="EMBL" id="APLF01000005">
    <property type="protein sequence ID" value="EMY81557.1"/>
    <property type="molecule type" value="Genomic_DNA"/>
</dbReference>
<keyword evidence="10" id="KW-0732">Signal</keyword>